<evidence type="ECO:0000259" key="1">
    <source>
        <dbReference type="Pfam" id="PF01494"/>
    </source>
</evidence>
<name>A0ABY6BBL8_9GAMM</name>
<reference evidence="2" key="1">
    <citation type="submission" date="2022-09" db="EMBL/GenBank/DDBJ databases">
        <title>Tahibacter sp. nov., isolated from a fresh water.</title>
        <authorList>
            <person name="Baek J.H."/>
            <person name="Lee J.K."/>
            <person name="Kim J.M."/>
            <person name="Jeon C.O."/>
        </authorList>
    </citation>
    <scope>NUCLEOTIDE SEQUENCE</scope>
    <source>
        <strain evidence="2">W38</strain>
    </source>
</reference>
<dbReference type="InterPro" id="IPR050816">
    <property type="entry name" value="Flavin-dep_Halogenase_NPB"/>
</dbReference>
<organism evidence="2 3">
    <name type="scientific">Tahibacter amnicola</name>
    <dbReference type="NCBI Taxonomy" id="2976241"/>
    <lineage>
        <taxon>Bacteria</taxon>
        <taxon>Pseudomonadati</taxon>
        <taxon>Pseudomonadota</taxon>
        <taxon>Gammaproteobacteria</taxon>
        <taxon>Lysobacterales</taxon>
        <taxon>Rhodanobacteraceae</taxon>
        <taxon>Tahibacter</taxon>
    </lineage>
</organism>
<dbReference type="InterPro" id="IPR002938">
    <property type="entry name" value="FAD-bd"/>
</dbReference>
<dbReference type="SUPFAM" id="SSF51905">
    <property type="entry name" value="FAD/NAD(P)-binding domain"/>
    <property type="match status" value="1"/>
</dbReference>
<proteinExistence type="predicted"/>
<dbReference type="PANTHER" id="PTHR43747">
    <property type="entry name" value="FAD-BINDING PROTEIN"/>
    <property type="match status" value="1"/>
</dbReference>
<protein>
    <submittedName>
        <fullName evidence="2">Tryptophan 7-halogenase</fullName>
    </submittedName>
</protein>
<dbReference type="RefSeq" id="WP_261694235.1">
    <property type="nucleotide sequence ID" value="NZ_CP104694.1"/>
</dbReference>
<feature type="domain" description="FAD-binding" evidence="1">
    <location>
        <begin position="11"/>
        <end position="338"/>
    </location>
</feature>
<dbReference type="EMBL" id="CP104694">
    <property type="protein sequence ID" value="UXI67259.1"/>
    <property type="molecule type" value="Genomic_DNA"/>
</dbReference>
<keyword evidence="3" id="KW-1185">Reference proteome</keyword>
<dbReference type="Gene3D" id="3.50.50.60">
    <property type="entry name" value="FAD/NAD(P)-binding domain"/>
    <property type="match status" value="1"/>
</dbReference>
<dbReference type="InterPro" id="IPR036188">
    <property type="entry name" value="FAD/NAD-bd_sf"/>
</dbReference>
<dbReference type="Pfam" id="PF01494">
    <property type="entry name" value="FAD_binding_3"/>
    <property type="match status" value="1"/>
</dbReference>
<evidence type="ECO:0000313" key="3">
    <source>
        <dbReference type="Proteomes" id="UP001064632"/>
    </source>
</evidence>
<sequence>MNTAIPPGHWDVAIIGAGPAGCALACALAPGHRVLVVERHVEASRLRIGESLPGAALPILARLGLDAAFLQSGHTPRGATVSAWDTAEPVWRDSLRDPAGTGWHLDRARFDAQLRQAAAARGATLLHGAVQHVARGSDRTWQFDVESAGLARRHSAQVVVDAGGRSSRLARLLGATREEAEPVLCLHVFLQPHDDDRDQRTVIEAAPYGWWYSVRTPSGGRVVALHVDAQDPHRRQWRDPGNFFAAARQCPLVAGVIGARTAPTVEVRPAGASRLSEPAGTGWLAVGDAAVAFDPIASQGLFHALASGHHGAQVIADILAGRPSALVQYARETQAVWERYRVHAALTYSGPERFRRHPFWAARRVSHATLPAQRAALAQAGH</sequence>
<evidence type="ECO:0000313" key="2">
    <source>
        <dbReference type="EMBL" id="UXI67259.1"/>
    </source>
</evidence>
<dbReference type="PANTHER" id="PTHR43747:SF1">
    <property type="entry name" value="SLR1998 PROTEIN"/>
    <property type="match status" value="1"/>
</dbReference>
<dbReference type="Proteomes" id="UP001064632">
    <property type="component" value="Chromosome"/>
</dbReference>
<gene>
    <name evidence="2" type="ORF">N4264_21340</name>
</gene>
<dbReference type="Gene3D" id="3.30.9.100">
    <property type="match status" value="1"/>
</dbReference>
<accession>A0ABY6BBL8</accession>